<organism evidence="1 2">
    <name type="scientific">Pseudomonas putida ND6</name>
    <dbReference type="NCBI Taxonomy" id="231023"/>
    <lineage>
        <taxon>Bacteria</taxon>
        <taxon>Pseudomonadati</taxon>
        <taxon>Pseudomonadota</taxon>
        <taxon>Gammaproteobacteria</taxon>
        <taxon>Pseudomonadales</taxon>
        <taxon>Pseudomonadaceae</taxon>
        <taxon>Pseudomonas</taxon>
    </lineage>
</organism>
<evidence type="ECO:0000313" key="2">
    <source>
        <dbReference type="Proteomes" id="UP000005268"/>
    </source>
</evidence>
<dbReference type="Proteomes" id="UP000005268">
    <property type="component" value="Chromosome"/>
</dbReference>
<proteinExistence type="predicted"/>
<protein>
    <recommendedName>
        <fullName evidence="3">DUF3077 domain-containing protein</fullName>
    </recommendedName>
</protein>
<sequence>MRRLLVLFTGLSTHVQLPPHCLTAGGGGPNFEQAFTMLKVVPDPPHNPHSLEDTLIQATDYALCAATVVHQALLLQPKSPVSILMMTSMHELEALRALLESALVQVQMHAEPRTSH</sequence>
<accession>I3USL4</accession>
<reference evidence="1 2" key="1">
    <citation type="journal article" date="2012" name="J. Bacteriol.">
        <title>Complete Genome Sequence of the Naphthalene-Degrading Pseudomonas putida Strain ND6.</title>
        <authorList>
            <person name="Li S."/>
            <person name="Zhao H."/>
            <person name="Li Y."/>
            <person name="Niu S."/>
            <person name="Cai B."/>
        </authorList>
    </citation>
    <scope>NUCLEOTIDE SEQUENCE [LARGE SCALE GENOMIC DNA]</scope>
    <source>
        <strain evidence="1 2">ND6</strain>
    </source>
</reference>
<gene>
    <name evidence="1" type="ORF">YSA_03166</name>
</gene>
<dbReference type="KEGG" id="ppi:YSA_03166"/>
<dbReference type="PATRIC" id="fig|231023.4.peg.1540"/>
<dbReference type="EMBL" id="CP003588">
    <property type="protein sequence ID" value="AFK68485.1"/>
    <property type="molecule type" value="Genomic_DNA"/>
</dbReference>
<evidence type="ECO:0000313" key="1">
    <source>
        <dbReference type="EMBL" id="AFK68485.1"/>
    </source>
</evidence>
<dbReference type="AlphaFoldDB" id="I3USL4"/>
<dbReference type="HOGENOM" id="CLU_161362_0_0_6"/>
<name>I3USL4_PSEPU</name>
<evidence type="ECO:0008006" key="3">
    <source>
        <dbReference type="Google" id="ProtNLM"/>
    </source>
</evidence>